<gene>
    <name evidence="4" type="ORF">IO99_13645</name>
</gene>
<evidence type="ECO:0000313" key="4">
    <source>
        <dbReference type="EMBL" id="KEZ85697.1"/>
    </source>
</evidence>
<dbReference type="Pfam" id="PF13786">
    <property type="entry name" value="DUF4179"/>
    <property type="match status" value="1"/>
</dbReference>
<keyword evidence="1" id="KW-0472">Membrane</keyword>
<dbReference type="STRING" id="318464.IO99_13645"/>
<comment type="caution">
    <text evidence="4">The sequence shown here is derived from an EMBL/GenBank/DDBJ whole genome shotgun (WGS) entry which is preliminary data.</text>
</comment>
<protein>
    <submittedName>
        <fullName evidence="4">Uncharacterized protein</fullName>
    </submittedName>
</protein>
<evidence type="ECO:0000313" key="5">
    <source>
        <dbReference type="Proteomes" id="UP000028542"/>
    </source>
</evidence>
<keyword evidence="1" id="KW-1133">Transmembrane helix</keyword>
<dbReference type="InterPro" id="IPR025436">
    <property type="entry name" value="DUF4179"/>
</dbReference>
<evidence type="ECO:0000256" key="1">
    <source>
        <dbReference type="SAM" id="Phobius"/>
    </source>
</evidence>
<dbReference type="Pfam" id="PF18705">
    <property type="entry name" value="DUF5643"/>
    <property type="match status" value="1"/>
</dbReference>
<feature type="domain" description="DUF5643" evidence="3">
    <location>
        <begin position="242"/>
        <end position="352"/>
    </location>
</feature>
<keyword evidence="1" id="KW-0812">Transmembrane</keyword>
<dbReference type="EMBL" id="JPMD01000032">
    <property type="protein sequence ID" value="KEZ85697.1"/>
    <property type="molecule type" value="Genomic_DNA"/>
</dbReference>
<evidence type="ECO:0000259" key="3">
    <source>
        <dbReference type="Pfam" id="PF18705"/>
    </source>
</evidence>
<dbReference type="eggNOG" id="ENOG502ZA1Y">
    <property type="taxonomic scope" value="Bacteria"/>
</dbReference>
<dbReference type="Proteomes" id="UP000028542">
    <property type="component" value="Unassembled WGS sequence"/>
</dbReference>
<accession>A0A084J9R3</accession>
<dbReference type="RefSeq" id="WP_035134104.1">
    <property type="nucleotide sequence ID" value="NZ_JPMD01000032.1"/>
</dbReference>
<sequence length="358" mass="40802">MNEIYSLLNDVETDIDFFKKEDLTDIEKRKMKRMVRNKFKKKLNYKRIISVACVTFAILLFTNAIFGSEINAAAQSITSLISDFLGINKVDEELLDYTTVINTSKSDKGYTITLNKVIIDKNEMIVTSTIKSDKPTGNFLFPSADMYVNGNHFYLIGGQEINRLDNYTVELISTCELYNTEDFNAEIDTNTKLNIEIIYNKIQTSGTYNEITGVTNETFVEGNWRFNFTADGKALSKDTYHFPMDESFSLSSEQDVQITEYTSNDLGQKIFFNVSDVLGSYNTDYIMELRGTDDLGNEVKFNLKRLHGENGKGWFCNNGGISTDAKKLTLTLYATKWPSEDFTPIGDEFIIELDNIKK</sequence>
<dbReference type="Gene3D" id="2.60.40.1630">
    <property type="entry name" value="bacillus anthracis domain"/>
    <property type="match status" value="1"/>
</dbReference>
<dbReference type="AlphaFoldDB" id="A0A084J9R3"/>
<reference evidence="4 5" key="1">
    <citation type="submission" date="2014-07" db="EMBL/GenBank/DDBJ databases">
        <title>Draft genome of Clostridium sulfidigenes 113A isolated from sediments associated with methane hydrate from Krishna Godavari basin.</title>
        <authorList>
            <person name="Honkalas V.S."/>
            <person name="Dabir A.P."/>
            <person name="Arora P."/>
            <person name="Dhakephalkar P.K."/>
        </authorList>
    </citation>
    <scope>NUCLEOTIDE SEQUENCE [LARGE SCALE GENOMIC DNA]</scope>
    <source>
        <strain evidence="4 5">113A</strain>
    </source>
</reference>
<evidence type="ECO:0000259" key="2">
    <source>
        <dbReference type="Pfam" id="PF13786"/>
    </source>
</evidence>
<feature type="domain" description="DUF4179" evidence="2">
    <location>
        <begin position="40"/>
        <end position="132"/>
    </location>
</feature>
<feature type="transmembrane region" description="Helical" evidence="1">
    <location>
        <begin position="48"/>
        <end position="66"/>
    </location>
</feature>
<proteinExistence type="predicted"/>
<dbReference type="InterPro" id="IPR040680">
    <property type="entry name" value="DUF5643"/>
</dbReference>
<keyword evidence="5" id="KW-1185">Reference proteome</keyword>
<organism evidence="4 5">
    <name type="scientific">Clostridium sulfidigenes</name>
    <dbReference type="NCBI Taxonomy" id="318464"/>
    <lineage>
        <taxon>Bacteria</taxon>
        <taxon>Bacillati</taxon>
        <taxon>Bacillota</taxon>
        <taxon>Clostridia</taxon>
        <taxon>Eubacteriales</taxon>
        <taxon>Clostridiaceae</taxon>
        <taxon>Clostridium</taxon>
    </lineage>
</organism>
<name>A0A084J9R3_9CLOT</name>